<gene>
    <name evidence="11" type="ORF">E5162_05815</name>
</gene>
<name>A0A4V3RZM0_9PROT</name>
<keyword evidence="12" id="KW-1185">Reference proteome</keyword>
<dbReference type="InterPro" id="IPR052165">
    <property type="entry name" value="Membrane_assoc_protease"/>
</dbReference>
<comment type="subcellular location">
    <subcellularLocation>
        <location evidence="1">Membrane</location>
        <topology evidence="1">Multi-pass membrane protein</topology>
    </subcellularLocation>
</comment>
<dbReference type="GO" id="GO:0016020">
    <property type="term" value="C:membrane"/>
    <property type="evidence" value="ECO:0007669"/>
    <property type="project" value="UniProtKB-SubCell"/>
</dbReference>
<reference evidence="11 12" key="1">
    <citation type="journal article" date="2013" name="Int. J. Syst. Evol. Microbiol.">
        <title>Marinicauda pacifica gen. nov., sp. nov., a prosthecate alphaproteobacterium of the family Hyphomonadaceae isolated from deep seawater.</title>
        <authorList>
            <person name="Zhang X.Y."/>
            <person name="Li G.W."/>
            <person name="Wang C.S."/>
            <person name="Zhang Y.J."/>
            <person name="Xu X.W."/>
            <person name="Li H."/>
            <person name="Liu A."/>
            <person name="Liu C."/>
            <person name="Xie B.B."/>
            <person name="Qin Q.L."/>
            <person name="Xu Z."/>
            <person name="Chen X.L."/>
            <person name="Zhou B.C."/>
            <person name="Zhang Y.Z."/>
        </authorList>
    </citation>
    <scope>NUCLEOTIDE SEQUENCE [LARGE SCALE GENOMIC DNA]</scope>
    <source>
        <strain evidence="11 12">P-1 km-3</strain>
    </source>
</reference>
<dbReference type="InterPro" id="IPR012340">
    <property type="entry name" value="NA-bd_OB-fold"/>
</dbReference>
<dbReference type="InterPro" id="IPR029045">
    <property type="entry name" value="ClpP/crotonase-like_dom_sf"/>
</dbReference>
<dbReference type="Proteomes" id="UP000305451">
    <property type="component" value="Unassembled WGS sequence"/>
</dbReference>
<feature type="compositionally biased region" description="Acidic residues" evidence="5">
    <location>
        <begin position="155"/>
        <end position="173"/>
    </location>
</feature>
<evidence type="ECO:0000259" key="9">
    <source>
        <dbReference type="Pfam" id="PF24961"/>
    </source>
</evidence>
<sequence>MPGLRGWSRRAGAMLALAGAGLLALSALAQEDTGPADARPVHVAPLTGVIGPANAAFITGAIEDAEDGARALVIEMDTPGGLVDAMREINLAILSSQVPVIVYVAPQGARATSAGVYILYASHLAAMAPGTTVGAATPVEFGPASDPPAAPQDAPEGDSTDGEVQDSEAEDGAVQDGPAQDGSGEAEAAPSSAQAMRNKVVNDSVAQIRSLAELRGRNADWAERAVREGVSLTAAEAVEMNVAELIAPSLDALFQEASGRTLTLVEGREVTLDLAGASIERVEPGFALAFLQVITNPNIAFLLINLGFIGLLASFYNGLEPVTAIAGLLCLIVGFYGLNTLPVSYAGAALIVLGLGLLIAEAFVASFGILAISGLAVFALGAVMLVDTDIEALRLDWRLIAGVTAALGALTFAALFYGLAAQARKPVAGRESLKGMEGRVLEWSGTQGFVHADGERWHAVSKDALAPGDPVVVTGIDGLTLTVKKTS</sequence>
<evidence type="ECO:0000256" key="4">
    <source>
        <dbReference type="ARBA" id="ARBA00023136"/>
    </source>
</evidence>
<evidence type="ECO:0000256" key="1">
    <source>
        <dbReference type="ARBA" id="ARBA00004141"/>
    </source>
</evidence>
<dbReference type="SUPFAM" id="SSF52096">
    <property type="entry name" value="ClpP/crotonase"/>
    <property type="match status" value="1"/>
</dbReference>
<feature type="domain" description="NfeD integral membrane" evidence="9">
    <location>
        <begin position="298"/>
        <end position="415"/>
    </location>
</feature>
<keyword evidence="2 6" id="KW-0812">Transmembrane</keyword>
<protein>
    <submittedName>
        <fullName evidence="11">Nodulation protein NfeD</fullName>
    </submittedName>
</protein>
<evidence type="ECO:0000256" key="7">
    <source>
        <dbReference type="SAM" id="SignalP"/>
    </source>
</evidence>
<evidence type="ECO:0000256" key="6">
    <source>
        <dbReference type="SAM" id="Phobius"/>
    </source>
</evidence>
<feature type="transmembrane region" description="Helical" evidence="6">
    <location>
        <begin position="344"/>
        <end position="360"/>
    </location>
</feature>
<accession>A0A4V3RZM0</accession>
<dbReference type="EMBL" id="SRXV01000001">
    <property type="protein sequence ID" value="TGY94779.1"/>
    <property type="molecule type" value="Genomic_DNA"/>
</dbReference>
<dbReference type="PANTHER" id="PTHR33507:SF4">
    <property type="entry name" value="NODULATION COMPETITIVENESS PROTEIN NFED"/>
    <property type="match status" value="1"/>
</dbReference>
<evidence type="ECO:0000256" key="3">
    <source>
        <dbReference type="ARBA" id="ARBA00022989"/>
    </source>
</evidence>
<feature type="domain" description="NfeD1b N-terminal" evidence="10">
    <location>
        <begin position="41"/>
        <end position="140"/>
    </location>
</feature>
<evidence type="ECO:0000259" key="8">
    <source>
        <dbReference type="Pfam" id="PF01957"/>
    </source>
</evidence>
<organism evidence="11 12">
    <name type="scientific">Marinicauda pacifica</name>
    <dbReference type="NCBI Taxonomy" id="1133559"/>
    <lineage>
        <taxon>Bacteria</taxon>
        <taxon>Pseudomonadati</taxon>
        <taxon>Pseudomonadota</taxon>
        <taxon>Alphaproteobacteria</taxon>
        <taxon>Maricaulales</taxon>
        <taxon>Maricaulaceae</taxon>
        <taxon>Marinicauda</taxon>
    </lineage>
</organism>
<dbReference type="InterPro" id="IPR056739">
    <property type="entry name" value="NfeD_membrane"/>
</dbReference>
<evidence type="ECO:0000256" key="5">
    <source>
        <dbReference type="SAM" id="MobiDB-lite"/>
    </source>
</evidence>
<keyword evidence="3 6" id="KW-1133">Transmembrane helix</keyword>
<evidence type="ECO:0000313" key="12">
    <source>
        <dbReference type="Proteomes" id="UP000305451"/>
    </source>
</evidence>
<keyword evidence="7" id="KW-0732">Signal</keyword>
<dbReference type="Pfam" id="PF01957">
    <property type="entry name" value="NfeD"/>
    <property type="match status" value="1"/>
</dbReference>
<feature type="transmembrane region" description="Helical" evidence="6">
    <location>
        <begin position="398"/>
        <end position="420"/>
    </location>
</feature>
<dbReference type="SUPFAM" id="SSF141322">
    <property type="entry name" value="NfeD domain-like"/>
    <property type="match status" value="1"/>
</dbReference>
<feature type="domain" description="NfeD-like C-terminal" evidence="8">
    <location>
        <begin position="431"/>
        <end position="485"/>
    </location>
</feature>
<dbReference type="PANTHER" id="PTHR33507">
    <property type="entry name" value="INNER MEMBRANE PROTEIN YBBJ"/>
    <property type="match status" value="1"/>
</dbReference>
<feature type="transmembrane region" description="Helical" evidence="6">
    <location>
        <begin position="322"/>
        <end position="338"/>
    </location>
</feature>
<comment type="caution">
    <text evidence="11">The sequence shown here is derived from an EMBL/GenBank/DDBJ whole genome shotgun (WGS) entry which is preliminary data.</text>
</comment>
<feature type="transmembrane region" description="Helical" evidence="6">
    <location>
        <begin position="367"/>
        <end position="386"/>
    </location>
</feature>
<feature type="compositionally biased region" description="Low complexity" evidence="5">
    <location>
        <begin position="182"/>
        <end position="195"/>
    </location>
</feature>
<keyword evidence="4 6" id="KW-0472">Membrane</keyword>
<dbReference type="Pfam" id="PF25145">
    <property type="entry name" value="NfeD1b_N"/>
    <property type="match status" value="1"/>
</dbReference>
<dbReference type="Gene3D" id="2.40.50.140">
    <property type="entry name" value="Nucleic acid-binding proteins"/>
    <property type="match status" value="1"/>
</dbReference>
<dbReference type="AlphaFoldDB" id="A0A4V3RZM0"/>
<dbReference type="RefSeq" id="WP_135943975.1">
    <property type="nucleotide sequence ID" value="NZ_BMEI01000001.1"/>
</dbReference>
<dbReference type="InterPro" id="IPR056738">
    <property type="entry name" value="NfeD1b_N"/>
</dbReference>
<dbReference type="InterPro" id="IPR002810">
    <property type="entry name" value="NfeD-like_C"/>
</dbReference>
<feature type="signal peptide" evidence="7">
    <location>
        <begin position="1"/>
        <end position="29"/>
    </location>
</feature>
<proteinExistence type="predicted"/>
<dbReference type="OrthoDB" id="5289056at2"/>
<evidence type="ECO:0000256" key="2">
    <source>
        <dbReference type="ARBA" id="ARBA00022692"/>
    </source>
</evidence>
<evidence type="ECO:0000313" key="11">
    <source>
        <dbReference type="EMBL" id="TGY94779.1"/>
    </source>
</evidence>
<dbReference type="CDD" id="cd07020">
    <property type="entry name" value="Clp_protease_NfeD_1"/>
    <property type="match status" value="1"/>
</dbReference>
<feature type="chain" id="PRO_5020449152" evidence="7">
    <location>
        <begin position="30"/>
        <end position="487"/>
    </location>
</feature>
<dbReference type="Gene3D" id="3.90.226.10">
    <property type="entry name" value="2-enoyl-CoA Hydratase, Chain A, domain 1"/>
    <property type="match status" value="1"/>
</dbReference>
<feature type="region of interest" description="Disordered" evidence="5">
    <location>
        <begin position="137"/>
        <end position="196"/>
    </location>
</feature>
<evidence type="ECO:0000259" key="10">
    <source>
        <dbReference type="Pfam" id="PF25145"/>
    </source>
</evidence>
<dbReference type="Pfam" id="PF24961">
    <property type="entry name" value="NfeD_membrane"/>
    <property type="match status" value="1"/>
</dbReference>